<reference evidence="1 2" key="2">
    <citation type="journal article" date="2012" name="Proc. Natl. Acad. Sci. U.S.A.">
        <title>Antigenic diversity is generated by distinct evolutionary mechanisms in African trypanosome species.</title>
        <authorList>
            <person name="Jackson A.P."/>
            <person name="Berry A."/>
            <person name="Aslett M."/>
            <person name="Allison H.C."/>
            <person name="Burton P."/>
            <person name="Vavrova-Anderson J."/>
            <person name="Brown R."/>
            <person name="Browne H."/>
            <person name="Corton N."/>
            <person name="Hauser H."/>
            <person name="Gamble J."/>
            <person name="Gilderthorp R."/>
            <person name="Marcello L."/>
            <person name="McQuillan J."/>
            <person name="Otto T.D."/>
            <person name="Quail M.A."/>
            <person name="Sanders M.J."/>
            <person name="van Tonder A."/>
            <person name="Ginger M.L."/>
            <person name="Field M.C."/>
            <person name="Barry J.D."/>
            <person name="Hertz-Fowler C."/>
            <person name="Berriman M."/>
        </authorList>
    </citation>
    <scope>NUCLEOTIDE SEQUENCE [LARGE SCALE GENOMIC DNA]</scope>
    <source>
        <strain evidence="1 2">IL3000</strain>
    </source>
</reference>
<proteinExistence type="predicted"/>
<name>F9W659_TRYCI</name>
<dbReference type="AlphaFoldDB" id="F9W659"/>
<dbReference type="EMBL" id="CAEQ01000825">
    <property type="protein sequence ID" value="CCD12663.1"/>
    <property type="molecule type" value="Genomic_DNA"/>
</dbReference>
<dbReference type="Proteomes" id="UP000000702">
    <property type="component" value="Unassembled WGS sequence"/>
</dbReference>
<evidence type="ECO:0000313" key="2">
    <source>
        <dbReference type="Proteomes" id="UP000000702"/>
    </source>
</evidence>
<accession>F9W659</accession>
<protein>
    <submittedName>
        <fullName evidence="1">Uncharacterized protein</fullName>
    </submittedName>
</protein>
<gene>
    <name evidence="1" type="ORF">TCIL3000_0_35230</name>
</gene>
<organism evidence="1 2">
    <name type="scientific">Trypanosoma congolense (strain IL3000)</name>
    <dbReference type="NCBI Taxonomy" id="1068625"/>
    <lineage>
        <taxon>Eukaryota</taxon>
        <taxon>Discoba</taxon>
        <taxon>Euglenozoa</taxon>
        <taxon>Kinetoplastea</taxon>
        <taxon>Metakinetoplastina</taxon>
        <taxon>Trypanosomatida</taxon>
        <taxon>Trypanosomatidae</taxon>
        <taxon>Trypanosoma</taxon>
        <taxon>Nannomonas</taxon>
    </lineage>
</organism>
<evidence type="ECO:0000313" key="1">
    <source>
        <dbReference type="EMBL" id="CCD12663.1"/>
    </source>
</evidence>
<keyword evidence="2" id="KW-1185">Reference proteome</keyword>
<sequence>MNMAAVMRLMKKRRTTHTLSFTQPPPALQGLGRKIRERAGKESKPDVRIRAAMRQYKTNVNQTLTFNTIISLLSKKSKERKREGVVPFPLLVTLFTLPFDLRSPFPTFQCR</sequence>
<comment type="caution">
    <text evidence="1">The sequence shown here is derived from an EMBL/GenBank/DDBJ whole genome shotgun (WGS) entry which is preliminary data.</text>
</comment>
<reference evidence="2" key="1">
    <citation type="submission" date="2011-07" db="EMBL/GenBank/DDBJ databases">
        <title>Divergent evolution of antigenic variation in African trypanosomes.</title>
        <authorList>
            <person name="Jackson A.P."/>
            <person name="Berry A."/>
            <person name="Allison H.C."/>
            <person name="Burton P."/>
            <person name="Anderson J."/>
            <person name="Aslett M."/>
            <person name="Brown R."/>
            <person name="Corton N."/>
            <person name="Harris D."/>
            <person name="Hauser H."/>
            <person name="Gamble J."/>
            <person name="Gilderthorp R."/>
            <person name="McQuillan J."/>
            <person name="Quail M.A."/>
            <person name="Sanders M."/>
            <person name="Van Tonder A."/>
            <person name="Ginger M.L."/>
            <person name="Donelson J.E."/>
            <person name="Field M.C."/>
            <person name="Barry J.D."/>
            <person name="Berriman M."/>
            <person name="Hertz-Fowler C."/>
        </authorList>
    </citation>
    <scope>NUCLEOTIDE SEQUENCE [LARGE SCALE GENOMIC DNA]</scope>
    <source>
        <strain evidence="2">IL3000</strain>
    </source>
</reference>